<name>A0ABY6IV69_9BACT</name>
<gene>
    <name evidence="1" type="ORF">MKQ68_14310</name>
</gene>
<protein>
    <submittedName>
        <fullName evidence="1">Uncharacterized protein</fullName>
    </submittedName>
</protein>
<evidence type="ECO:0000313" key="2">
    <source>
        <dbReference type="Proteomes" id="UP001162741"/>
    </source>
</evidence>
<dbReference type="Proteomes" id="UP001162741">
    <property type="component" value="Chromosome"/>
</dbReference>
<dbReference type="RefSeq" id="WP_244839341.1">
    <property type="nucleotide sequence ID" value="NZ_CP107006.1"/>
</dbReference>
<keyword evidence="2" id="KW-1185">Reference proteome</keyword>
<sequence length="83" mass="9746">MTITIKKFSKPFMIGDSEVQFEFLPMNIRIRELYQVYATHGEKKLRFHMQVNGEGQFKIMDKHRVPPVFLPLENDFSDAILAS</sequence>
<evidence type="ECO:0000313" key="1">
    <source>
        <dbReference type="EMBL" id="UYQ91264.1"/>
    </source>
</evidence>
<dbReference type="EMBL" id="CP107006">
    <property type="protein sequence ID" value="UYQ91264.1"/>
    <property type="molecule type" value="Genomic_DNA"/>
</dbReference>
<proteinExistence type="predicted"/>
<accession>A0ABY6IV69</accession>
<reference evidence="1" key="1">
    <citation type="submission" date="2022-10" db="EMBL/GenBank/DDBJ databases">
        <title>Chitinophaga sp. nov., isolated from soil.</title>
        <authorList>
            <person name="Jeon C.O."/>
        </authorList>
    </citation>
    <scope>NUCLEOTIDE SEQUENCE</scope>
    <source>
        <strain evidence="1">R8</strain>
    </source>
</reference>
<organism evidence="1 2">
    <name type="scientific">Chitinophaga horti</name>
    <dbReference type="NCBI Taxonomy" id="2920382"/>
    <lineage>
        <taxon>Bacteria</taxon>
        <taxon>Pseudomonadati</taxon>
        <taxon>Bacteroidota</taxon>
        <taxon>Chitinophagia</taxon>
        <taxon>Chitinophagales</taxon>
        <taxon>Chitinophagaceae</taxon>
        <taxon>Chitinophaga</taxon>
    </lineage>
</organism>